<accession>A0ABV7VL77</accession>
<evidence type="ECO:0000256" key="1">
    <source>
        <dbReference type="ARBA" id="ARBA00008136"/>
    </source>
</evidence>
<evidence type="ECO:0000256" key="5">
    <source>
        <dbReference type="ARBA" id="ARBA00023124"/>
    </source>
</evidence>
<keyword evidence="2 8" id="KW-0645">Protease</keyword>
<dbReference type="Gene3D" id="3.90.1680.10">
    <property type="entry name" value="SOS response associated peptidase-like"/>
    <property type="match status" value="1"/>
</dbReference>
<dbReference type="GO" id="GO:0016787">
    <property type="term" value="F:hydrolase activity"/>
    <property type="evidence" value="ECO:0007669"/>
    <property type="project" value="UniProtKB-KW"/>
</dbReference>
<dbReference type="InterPro" id="IPR003738">
    <property type="entry name" value="SRAP"/>
</dbReference>
<dbReference type="PANTHER" id="PTHR13604">
    <property type="entry name" value="DC12-RELATED"/>
    <property type="match status" value="1"/>
</dbReference>
<evidence type="ECO:0000256" key="6">
    <source>
        <dbReference type="ARBA" id="ARBA00023125"/>
    </source>
</evidence>
<sequence length="224" mass="24677">MCGRYSLTKPLDDLASFFELYDQSQRPNLAPRWNIAPTQASAVVRAGTEGRRELALLRWGFAGPNNAPLINARSETATAKPTFREAFAARRCLVPADSFYEWQTVEGQKAKQPWRIGLKGGGLFAFAGLWQVESAFDGAACFTILTTAANDYLAPLHERMPVILSRETFARWLDPATRADALHALMRPYPDAPMARYRVTAAVNSVKTDDAACFAPLNPALKVA</sequence>
<keyword evidence="3" id="KW-0227">DNA damage</keyword>
<keyword evidence="5" id="KW-0190">Covalent protein-DNA linkage</keyword>
<evidence type="ECO:0000313" key="10">
    <source>
        <dbReference type="Proteomes" id="UP001595711"/>
    </source>
</evidence>
<gene>
    <name evidence="9" type="ORF">ACFOOQ_22125</name>
</gene>
<dbReference type="SUPFAM" id="SSF143081">
    <property type="entry name" value="BB1717-like"/>
    <property type="match status" value="1"/>
</dbReference>
<dbReference type="PANTHER" id="PTHR13604:SF0">
    <property type="entry name" value="ABASIC SITE PROCESSING PROTEIN HMCES"/>
    <property type="match status" value="1"/>
</dbReference>
<evidence type="ECO:0000313" key="9">
    <source>
        <dbReference type="EMBL" id="MFC3678258.1"/>
    </source>
</evidence>
<evidence type="ECO:0000256" key="7">
    <source>
        <dbReference type="ARBA" id="ARBA00023239"/>
    </source>
</evidence>
<dbReference type="RefSeq" id="WP_379729876.1">
    <property type="nucleotide sequence ID" value="NZ_JBHRYJ010000008.1"/>
</dbReference>
<reference evidence="10" key="1">
    <citation type="journal article" date="2019" name="Int. J. Syst. Evol. Microbiol.">
        <title>The Global Catalogue of Microorganisms (GCM) 10K type strain sequencing project: providing services to taxonomists for standard genome sequencing and annotation.</title>
        <authorList>
            <consortium name="The Broad Institute Genomics Platform"/>
            <consortium name="The Broad Institute Genome Sequencing Center for Infectious Disease"/>
            <person name="Wu L."/>
            <person name="Ma J."/>
        </authorList>
    </citation>
    <scope>NUCLEOTIDE SEQUENCE [LARGE SCALE GENOMIC DNA]</scope>
    <source>
        <strain evidence="10">KCTC 42182</strain>
    </source>
</reference>
<evidence type="ECO:0000256" key="3">
    <source>
        <dbReference type="ARBA" id="ARBA00022763"/>
    </source>
</evidence>
<evidence type="ECO:0000256" key="4">
    <source>
        <dbReference type="ARBA" id="ARBA00022801"/>
    </source>
</evidence>
<proteinExistence type="inferred from homology"/>
<keyword evidence="7" id="KW-0456">Lyase</keyword>
<dbReference type="Proteomes" id="UP001595711">
    <property type="component" value="Unassembled WGS sequence"/>
</dbReference>
<comment type="similarity">
    <text evidence="1 8">Belongs to the SOS response-associated peptidase family.</text>
</comment>
<dbReference type="InterPro" id="IPR036590">
    <property type="entry name" value="SRAP-like"/>
</dbReference>
<name>A0ABV7VL77_9PROT</name>
<keyword evidence="4 8" id="KW-0378">Hydrolase</keyword>
<comment type="caution">
    <text evidence="9">The sequence shown here is derived from an EMBL/GenBank/DDBJ whole genome shotgun (WGS) entry which is preliminary data.</text>
</comment>
<dbReference type="EMBL" id="JBHRYJ010000008">
    <property type="protein sequence ID" value="MFC3678258.1"/>
    <property type="molecule type" value="Genomic_DNA"/>
</dbReference>
<organism evidence="9 10">
    <name type="scientific">Ferrovibrio xuzhouensis</name>
    <dbReference type="NCBI Taxonomy" id="1576914"/>
    <lineage>
        <taxon>Bacteria</taxon>
        <taxon>Pseudomonadati</taxon>
        <taxon>Pseudomonadota</taxon>
        <taxon>Alphaproteobacteria</taxon>
        <taxon>Rhodospirillales</taxon>
        <taxon>Rhodospirillaceae</taxon>
        <taxon>Ferrovibrio</taxon>
    </lineage>
</organism>
<keyword evidence="6" id="KW-0238">DNA-binding</keyword>
<dbReference type="Pfam" id="PF02586">
    <property type="entry name" value="SRAP"/>
    <property type="match status" value="1"/>
</dbReference>
<evidence type="ECO:0000256" key="8">
    <source>
        <dbReference type="RuleBase" id="RU364100"/>
    </source>
</evidence>
<protein>
    <recommendedName>
        <fullName evidence="8">Abasic site processing protein</fullName>
        <ecNumber evidence="8">3.4.-.-</ecNumber>
    </recommendedName>
</protein>
<evidence type="ECO:0000256" key="2">
    <source>
        <dbReference type="ARBA" id="ARBA00022670"/>
    </source>
</evidence>
<dbReference type="EC" id="3.4.-.-" evidence="8"/>
<keyword evidence="10" id="KW-1185">Reference proteome</keyword>